<accession>A0A1I7XXV6</accession>
<evidence type="ECO:0000313" key="2">
    <source>
        <dbReference type="Proteomes" id="UP000095287"/>
    </source>
</evidence>
<feature type="chain" id="PRO_5009311573" evidence="1">
    <location>
        <begin position="25"/>
        <end position="263"/>
    </location>
</feature>
<dbReference type="WBParaSite" id="L893_g10414.t1">
    <property type="protein sequence ID" value="L893_g10414.t1"/>
    <property type="gene ID" value="L893_g10414"/>
</dbReference>
<dbReference type="Proteomes" id="UP000095287">
    <property type="component" value="Unplaced"/>
</dbReference>
<evidence type="ECO:0000256" key="1">
    <source>
        <dbReference type="SAM" id="SignalP"/>
    </source>
</evidence>
<proteinExistence type="predicted"/>
<organism evidence="2 3">
    <name type="scientific">Steinernema glaseri</name>
    <dbReference type="NCBI Taxonomy" id="37863"/>
    <lineage>
        <taxon>Eukaryota</taxon>
        <taxon>Metazoa</taxon>
        <taxon>Ecdysozoa</taxon>
        <taxon>Nematoda</taxon>
        <taxon>Chromadorea</taxon>
        <taxon>Rhabditida</taxon>
        <taxon>Tylenchina</taxon>
        <taxon>Panagrolaimomorpha</taxon>
        <taxon>Strongyloidoidea</taxon>
        <taxon>Steinernematidae</taxon>
        <taxon>Steinernema</taxon>
    </lineage>
</organism>
<keyword evidence="1" id="KW-0732">Signal</keyword>
<feature type="signal peptide" evidence="1">
    <location>
        <begin position="1"/>
        <end position="24"/>
    </location>
</feature>
<dbReference type="AlphaFoldDB" id="A0A1I7XXV6"/>
<name>A0A1I7XXV6_9BILA</name>
<reference evidence="3" key="1">
    <citation type="submission" date="2016-11" db="UniProtKB">
        <authorList>
            <consortium name="WormBaseParasite"/>
        </authorList>
    </citation>
    <scope>IDENTIFICATION</scope>
</reference>
<protein>
    <submittedName>
        <fullName evidence="3">Uncharacterized protein</fullName>
    </submittedName>
</protein>
<evidence type="ECO:0000313" key="3">
    <source>
        <dbReference type="WBParaSite" id="L893_g10414.t1"/>
    </source>
</evidence>
<sequence>MIPHSLIHWFFLSHVFLICSTVNTLNHERSRQILCARGYTQFCVEPPIDNSPFPVDIESSTEHPLTTLLPKNESTFTDSRSEFRSFKEHNFEMTGQEPPFEGLRTHHAERNHHESVDHKESGLNDSTPPPNPTVLEEMFIRMLTQDDGSNNVQNDAMLTVSHRRLKKLCWKYYPAAKVHCMRRRIKAKFREKCAGYMEDCRRFVYPQDPLNEASQLYQSNIRLQYYNQVVVPMYQQSSASYSFGNSDSNSNRWYDENEWTPLG</sequence>
<keyword evidence="2" id="KW-1185">Reference proteome</keyword>